<reference evidence="5" key="1">
    <citation type="submission" date="2025-08" db="UniProtKB">
        <authorList>
            <consortium name="RefSeq"/>
        </authorList>
    </citation>
    <scope>IDENTIFICATION</scope>
    <source>
        <tissue evidence="5">Leaves</tissue>
    </source>
</reference>
<feature type="chain" id="PRO_5044005684" evidence="3">
    <location>
        <begin position="22"/>
        <end position="177"/>
    </location>
</feature>
<sequence length="177" mass="18804">MALKAMLFLLTTFLVVSTGVSFNDEELTTKVVDIKVPVAAQAPPAEAPDHAPPVKAPAYAPPAKAPANAPPVMPPANAPPAKAPTYAPPPKATAPVPPLQPPAPAPVLPPAVRSKKDCIPLCDQRCQLHSRKRICMRACMTCCDRCKCVPPGTFGNREKCGKCYTDMTTHGNRYKCP</sequence>
<dbReference type="RefSeq" id="XP_018828842.1">
    <property type="nucleotide sequence ID" value="XM_018973297.2"/>
</dbReference>
<evidence type="ECO:0000313" key="5">
    <source>
        <dbReference type="RefSeq" id="XP_018828842.1"/>
    </source>
</evidence>
<evidence type="ECO:0000256" key="1">
    <source>
        <dbReference type="ARBA" id="ARBA00010582"/>
    </source>
</evidence>
<dbReference type="PANTHER" id="PTHR23201">
    <property type="entry name" value="EXTENSIN, PROLINE-RICH PROTEIN"/>
    <property type="match status" value="1"/>
</dbReference>
<comment type="similarity">
    <text evidence="1">Belongs to the GASA family.</text>
</comment>
<feature type="compositionally biased region" description="Pro residues" evidence="2">
    <location>
        <begin position="50"/>
        <end position="95"/>
    </location>
</feature>
<feature type="region of interest" description="Disordered" evidence="2">
    <location>
        <begin position="43"/>
        <end position="95"/>
    </location>
</feature>
<dbReference type="Pfam" id="PF02704">
    <property type="entry name" value="GASA"/>
    <property type="match status" value="1"/>
</dbReference>
<gene>
    <name evidence="5" type="primary">LOC108997145</name>
</gene>
<proteinExistence type="inferred from homology"/>
<dbReference type="Proteomes" id="UP000235220">
    <property type="component" value="Chromosome 10"/>
</dbReference>
<organism evidence="4 5">
    <name type="scientific">Juglans regia</name>
    <name type="common">English walnut</name>
    <dbReference type="NCBI Taxonomy" id="51240"/>
    <lineage>
        <taxon>Eukaryota</taxon>
        <taxon>Viridiplantae</taxon>
        <taxon>Streptophyta</taxon>
        <taxon>Embryophyta</taxon>
        <taxon>Tracheophyta</taxon>
        <taxon>Spermatophyta</taxon>
        <taxon>Magnoliopsida</taxon>
        <taxon>eudicotyledons</taxon>
        <taxon>Gunneridae</taxon>
        <taxon>Pentapetalae</taxon>
        <taxon>rosids</taxon>
        <taxon>fabids</taxon>
        <taxon>Fagales</taxon>
        <taxon>Juglandaceae</taxon>
        <taxon>Juglans</taxon>
    </lineage>
</organism>
<keyword evidence="3" id="KW-0732">Signal</keyword>
<dbReference type="InterPro" id="IPR003854">
    <property type="entry name" value="GASA"/>
</dbReference>
<evidence type="ECO:0000313" key="4">
    <source>
        <dbReference type="Proteomes" id="UP000235220"/>
    </source>
</evidence>
<dbReference type="AlphaFoldDB" id="A0A2I4FB18"/>
<evidence type="ECO:0000256" key="2">
    <source>
        <dbReference type="SAM" id="MobiDB-lite"/>
    </source>
</evidence>
<accession>A0A2I4FB18</accession>
<keyword evidence="4" id="KW-1185">Reference proteome</keyword>
<dbReference type="Gramene" id="Jr10_02930_p1">
    <property type="protein sequence ID" value="cds.Jr10_02930_p1"/>
    <property type="gene ID" value="Jr10_02930"/>
</dbReference>
<name>A0A2I4FB18_JUGRE</name>
<dbReference type="GeneID" id="108997145"/>
<feature type="signal peptide" evidence="3">
    <location>
        <begin position="1"/>
        <end position="21"/>
    </location>
</feature>
<dbReference type="KEGG" id="jre:108997145"/>
<dbReference type="OrthoDB" id="1850441at2759"/>
<dbReference type="STRING" id="51240.A0A2I4FB18"/>
<evidence type="ECO:0000256" key="3">
    <source>
        <dbReference type="SAM" id="SignalP"/>
    </source>
</evidence>
<protein>
    <submittedName>
        <fullName evidence="5">Gibberellin-regulated protein 14-like</fullName>
    </submittedName>
</protein>
<dbReference type="PANTHER" id="PTHR23201:SF53">
    <property type="entry name" value="GIBBERELLIN-REGULATED PROTEIN 14"/>
    <property type="match status" value="1"/>
</dbReference>